<dbReference type="PROSITE" id="PS00138">
    <property type="entry name" value="SUBTILASE_SER"/>
    <property type="match status" value="1"/>
</dbReference>
<keyword evidence="4 5" id="KW-0720">Serine protease</keyword>
<dbReference type="PANTHER" id="PTHR43806">
    <property type="entry name" value="PEPTIDASE S8"/>
    <property type="match status" value="1"/>
</dbReference>
<dbReference type="InterPro" id="IPR000209">
    <property type="entry name" value="Peptidase_S8/S53_dom"/>
</dbReference>
<evidence type="ECO:0000256" key="6">
    <source>
        <dbReference type="SAM" id="SignalP"/>
    </source>
</evidence>
<dbReference type="InterPro" id="IPR036852">
    <property type="entry name" value="Peptidase_S8/S53_dom_sf"/>
</dbReference>
<keyword evidence="2 5" id="KW-0645">Protease</keyword>
<keyword evidence="3 5" id="KW-0378">Hydrolase</keyword>
<dbReference type="STRING" id="1044.EH31_10770"/>
<dbReference type="PRINTS" id="PR00723">
    <property type="entry name" value="SUBTILISIN"/>
</dbReference>
<dbReference type="Pfam" id="PF00082">
    <property type="entry name" value="Peptidase_S8"/>
    <property type="match status" value="1"/>
</dbReference>
<dbReference type="Proteomes" id="UP000027647">
    <property type="component" value="Unassembled WGS sequence"/>
</dbReference>
<gene>
    <name evidence="8" type="ORF">EH31_10770</name>
</gene>
<dbReference type="MEROPS" id="S08.156"/>
<dbReference type="GO" id="GO:0006508">
    <property type="term" value="P:proteolysis"/>
    <property type="evidence" value="ECO:0007669"/>
    <property type="project" value="UniProtKB-KW"/>
</dbReference>
<evidence type="ECO:0000256" key="4">
    <source>
        <dbReference type="ARBA" id="ARBA00022825"/>
    </source>
</evidence>
<feature type="active site" description="Charge relay system" evidence="5">
    <location>
        <position position="406"/>
    </location>
</feature>
<feature type="active site" description="Charge relay system" evidence="5">
    <location>
        <position position="622"/>
    </location>
</feature>
<dbReference type="eggNOG" id="COG1404">
    <property type="taxonomic scope" value="Bacteria"/>
</dbReference>
<dbReference type="SUPFAM" id="SSF52743">
    <property type="entry name" value="Subtilisin-like"/>
    <property type="match status" value="1"/>
</dbReference>
<dbReference type="OrthoDB" id="5405281at2"/>
<evidence type="ECO:0000256" key="5">
    <source>
        <dbReference type="PROSITE-ProRule" id="PRU01240"/>
    </source>
</evidence>
<sequence>MKAQLARSTAGIALAVSAMSAAHANENTADIAVAFDPSVTTVTIAQEGTHETESPALLISAVDQKRLDESIATIEIAALEDVSKVALSDDIQQAIYDVDFTSDGDDGFVNTPIPAFAPFQSANSSPIINAVSLGYGDTAAHSATFGLSQDAQQAVYNVNFAGDLSGSLVSTNLQVQGAAETGIVTLRSLSPFYGDINPFWGDINPFWGDINPFWGDINPFYGDINPFYGDISPFYGDITAFWGDINPFYGDIIAFDANRFESFGNFWNVHRSQIQAVNQSFDAIQRDVLGNIVRDGTPSLMMNAVNDLISQAEGQFGAEYTARTGNDFSVLVDEIFSRHGFDVNSRASLEVMTAAERGALLLDWHDSINLYSGIDAVDHWMATINWTPELTQIQGRGADTIIGIIDGSFSNDADLGNNIIWAGGFDNEVGGHGAGVASLIAGDHDGFGVMGIAPDVSIATYNPFNPEGGSGWNEVAEGILAMQPGNMQGANAVGRTSIINMSLGEKGWVIPQAMADMFARTDIQSVNRDTLYVIAAGNEGITQTTDIEWRYGENAASTIFVGSINPMGEISSFSNRPGSTCLLDNGVCNAGNELYLRTVVAPGEMLLLSDGHGGVTRHNGTSFAAPLVSGAVALLHDRWPWLSQAPEASAQIIFRSARDLGAPGPDEVYGWGLLDVTASQSPLDFNSMSFTMFRWSSLFKRMMQSSVSANELFAAGIPLHWETENAFFTGFENVAGTYRDFSIPVSSFTYGSQTDALGRGNERFQDYVSQRFTNWIKSKGSDSNGNGRAGFSEVRSNGNEIGNSWNLRVDAMAPRFDQQGSLQMVHSAATLTSPKGNMSFTVGHGQGAMALSGYQFGIQSDYDPITGGVNPLLGFASGETFAQAGYKILPSTTVRVGFSQNRESWDDLSNSNPQQVLLQRQFGDRPAQALTFDIEQKVNDNIKLGFQYTLLDEDNAILGQQTGSDALLGNGARTEAMTVSASFDLGSGFSLDMSATGARTETSREQFLTNAGGVMSTAGQISATKHGVLSNRDTLRFSLAQPLQVERGELQFTSEQVIDRQTGELGMVTQTFGIQTERRITAEAVYSMPLSTRSDFALFGRHVSAGNTANEAGFVVGGNFNLNF</sequence>
<evidence type="ECO:0000259" key="7">
    <source>
        <dbReference type="Pfam" id="PF00082"/>
    </source>
</evidence>
<feature type="signal peptide" evidence="6">
    <location>
        <begin position="1"/>
        <end position="24"/>
    </location>
</feature>
<comment type="caution">
    <text evidence="8">The sequence shown here is derived from an EMBL/GenBank/DDBJ whole genome shotgun (WGS) entry which is preliminary data.</text>
</comment>
<dbReference type="AlphaFoldDB" id="A0A074M743"/>
<evidence type="ECO:0000313" key="8">
    <source>
        <dbReference type="EMBL" id="KEO90561.1"/>
    </source>
</evidence>
<dbReference type="EMBL" id="JMIW01000003">
    <property type="protein sequence ID" value="KEO90561.1"/>
    <property type="molecule type" value="Genomic_DNA"/>
</dbReference>
<keyword evidence="9" id="KW-1185">Reference proteome</keyword>
<feature type="active site" description="Charge relay system" evidence="5">
    <location>
        <position position="432"/>
    </location>
</feature>
<protein>
    <recommendedName>
        <fullName evidence="7">Peptidase S8/S53 domain-containing protein</fullName>
    </recommendedName>
</protein>
<feature type="domain" description="Peptidase S8/S53" evidence="7">
    <location>
        <begin position="426"/>
        <end position="672"/>
    </location>
</feature>
<dbReference type="Gene3D" id="3.40.50.200">
    <property type="entry name" value="Peptidase S8/S53 domain"/>
    <property type="match status" value="1"/>
</dbReference>
<dbReference type="PANTHER" id="PTHR43806:SF11">
    <property type="entry name" value="CEREVISIN-RELATED"/>
    <property type="match status" value="1"/>
</dbReference>
<evidence type="ECO:0000313" key="9">
    <source>
        <dbReference type="Proteomes" id="UP000027647"/>
    </source>
</evidence>
<dbReference type="InterPro" id="IPR015500">
    <property type="entry name" value="Peptidase_S8_subtilisin-rel"/>
</dbReference>
<keyword evidence="6" id="KW-0732">Signal</keyword>
<name>A0A074M743_ERYLO</name>
<comment type="similarity">
    <text evidence="1 5">Belongs to the peptidase S8 family.</text>
</comment>
<dbReference type="InterPro" id="IPR050131">
    <property type="entry name" value="Peptidase_S8_subtilisin-like"/>
</dbReference>
<evidence type="ECO:0000256" key="1">
    <source>
        <dbReference type="ARBA" id="ARBA00011073"/>
    </source>
</evidence>
<organism evidence="8 9">
    <name type="scientific">Erythrobacter longus</name>
    <dbReference type="NCBI Taxonomy" id="1044"/>
    <lineage>
        <taxon>Bacteria</taxon>
        <taxon>Pseudomonadati</taxon>
        <taxon>Pseudomonadota</taxon>
        <taxon>Alphaproteobacteria</taxon>
        <taxon>Sphingomonadales</taxon>
        <taxon>Erythrobacteraceae</taxon>
        <taxon>Erythrobacter/Porphyrobacter group</taxon>
        <taxon>Erythrobacter</taxon>
    </lineage>
</organism>
<evidence type="ECO:0000256" key="3">
    <source>
        <dbReference type="ARBA" id="ARBA00022801"/>
    </source>
</evidence>
<feature type="chain" id="PRO_5001699029" description="Peptidase S8/S53 domain-containing protein" evidence="6">
    <location>
        <begin position="25"/>
        <end position="1124"/>
    </location>
</feature>
<proteinExistence type="inferred from homology"/>
<dbReference type="PROSITE" id="PS51892">
    <property type="entry name" value="SUBTILASE"/>
    <property type="match status" value="1"/>
</dbReference>
<reference evidence="8 9" key="1">
    <citation type="submission" date="2014-04" db="EMBL/GenBank/DDBJ databases">
        <title>A comprehensive comparison of genomes of Erythrobacter spp. strains.</title>
        <authorList>
            <person name="Zheng Q."/>
        </authorList>
    </citation>
    <scope>NUCLEOTIDE SEQUENCE [LARGE SCALE GENOMIC DNA]</scope>
    <source>
        <strain evidence="8 9">DSM 6997</strain>
    </source>
</reference>
<dbReference type="RefSeq" id="WP_034960005.1">
    <property type="nucleotide sequence ID" value="NZ_JMIW01000003.1"/>
</dbReference>
<evidence type="ECO:0000256" key="2">
    <source>
        <dbReference type="ARBA" id="ARBA00022670"/>
    </source>
</evidence>
<dbReference type="GO" id="GO:0004252">
    <property type="term" value="F:serine-type endopeptidase activity"/>
    <property type="evidence" value="ECO:0007669"/>
    <property type="project" value="UniProtKB-UniRule"/>
</dbReference>
<dbReference type="InterPro" id="IPR023828">
    <property type="entry name" value="Peptidase_S8_Ser-AS"/>
</dbReference>
<accession>A0A074M743</accession>